<name>A0A6M5YYR3_9BACT</name>
<protein>
    <submittedName>
        <fullName evidence="3">Uncharacterized protein</fullName>
    </submittedName>
</protein>
<keyword evidence="4" id="KW-1185">Reference proteome</keyword>
<feature type="transmembrane region" description="Helical" evidence="2">
    <location>
        <begin position="56"/>
        <end position="77"/>
    </location>
</feature>
<proteinExistence type="predicted"/>
<evidence type="ECO:0000313" key="3">
    <source>
        <dbReference type="EMBL" id="QJW98674.1"/>
    </source>
</evidence>
<feature type="transmembrane region" description="Helical" evidence="2">
    <location>
        <begin position="32"/>
        <end position="50"/>
    </location>
</feature>
<evidence type="ECO:0000256" key="1">
    <source>
        <dbReference type="SAM" id="MobiDB-lite"/>
    </source>
</evidence>
<accession>A0A6M5YYR3</accession>
<evidence type="ECO:0000313" key="4">
    <source>
        <dbReference type="Proteomes" id="UP000503447"/>
    </source>
</evidence>
<keyword evidence="2" id="KW-0812">Transmembrane</keyword>
<organism evidence="3 4">
    <name type="scientific">Frigoriglobus tundricola</name>
    <dbReference type="NCBI Taxonomy" id="2774151"/>
    <lineage>
        <taxon>Bacteria</taxon>
        <taxon>Pseudomonadati</taxon>
        <taxon>Planctomycetota</taxon>
        <taxon>Planctomycetia</taxon>
        <taxon>Gemmatales</taxon>
        <taxon>Gemmataceae</taxon>
        <taxon>Frigoriglobus</taxon>
    </lineage>
</organism>
<keyword evidence="2" id="KW-0472">Membrane</keyword>
<dbReference type="KEGG" id="ftj:FTUN_6269"/>
<gene>
    <name evidence="3" type="ORF">FTUN_6269</name>
</gene>
<sequence>MDFRSLPQFPGAPDPPPSQRDRHVASTRYEDAIPVAGGCCILLVLLPFIFFAYLQFFFLSSCALLSMIVSGVVLLTARTRRY</sequence>
<evidence type="ECO:0000256" key="2">
    <source>
        <dbReference type="SAM" id="Phobius"/>
    </source>
</evidence>
<keyword evidence="2" id="KW-1133">Transmembrane helix</keyword>
<dbReference type="EMBL" id="CP053452">
    <property type="protein sequence ID" value="QJW98674.1"/>
    <property type="molecule type" value="Genomic_DNA"/>
</dbReference>
<feature type="region of interest" description="Disordered" evidence="1">
    <location>
        <begin position="1"/>
        <end position="23"/>
    </location>
</feature>
<reference evidence="4" key="1">
    <citation type="submission" date="2020-05" db="EMBL/GenBank/DDBJ databases">
        <title>Frigoriglobus tundricola gen. nov., sp. nov., a psychrotolerant cellulolytic planctomycete of the family Gemmataceae with two divergent copies of 16S rRNA gene.</title>
        <authorList>
            <person name="Kulichevskaya I.S."/>
            <person name="Ivanova A.A."/>
            <person name="Naumoff D.G."/>
            <person name="Beletsky A.V."/>
            <person name="Rijpstra W.I.C."/>
            <person name="Sinninghe Damste J.S."/>
            <person name="Mardanov A.V."/>
            <person name="Ravin N.V."/>
            <person name="Dedysh S.N."/>
        </authorList>
    </citation>
    <scope>NUCLEOTIDE SEQUENCE [LARGE SCALE GENOMIC DNA]</scope>
    <source>
        <strain evidence="4">PL17</strain>
    </source>
</reference>
<dbReference type="Proteomes" id="UP000503447">
    <property type="component" value="Chromosome"/>
</dbReference>
<dbReference type="AlphaFoldDB" id="A0A6M5YYR3"/>